<evidence type="ECO:0000259" key="3">
    <source>
        <dbReference type="Pfam" id="PF18962"/>
    </source>
</evidence>
<dbReference type="Pfam" id="PF18962">
    <property type="entry name" value="Por_Secre_tail"/>
    <property type="match status" value="1"/>
</dbReference>
<dbReference type="InterPro" id="IPR013431">
    <property type="entry name" value="Delta_60_rpt"/>
</dbReference>
<feature type="signal peptide" evidence="2">
    <location>
        <begin position="1"/>
        <end position="18"/>
    </location>
</feature>
<dbReference type="Pfam" id="PF24595">
    <property type="entry name" value="DUF7619"/>
    <property type="match status" value="1"/>
</dbReference>
<dbReference type="EMBL" id="BMFG01000005">
    <property type="protein sequence ID" value="GGD26300.1"/>
    <property type="molecule type" value="Genomic_DNA"/>
</dbReference>
<keyword evidence="6" id="KW-1185">Reference proteome</keyword>
<feature type="domain" description="DUF7619" evidence="4">
    <location>
        <begin position="985"/>
        <end position="1115"/>
    </location>
</feature>
<feature type="chain" id="PRO_5037332653" description="Delta-60 repeat domain-containing protein/Por secretion system C-terminal sorting domain-containing protein" evidence="2">
    <location>
        <begin position="19"/>
        <end position="1205"/>
    </location>
</feature>
<dbReference type="Pfam" id="PF17164">
    <property type="entry name" value="DUF5122"/>
    <property type="match status" value="12"/>
</dbReference>
<dbReference type="NCBIfam" id="TIGR02608">
    <property type="entry name" value="delta_60_rpt"/>
    <property type="match status" value="12"/>
</dbReference>
<reference evidence="5" key="2">
    <citation type="submission" date="2020-09" db="EMBL/GenBank/DDBJ databases">
        <authorList>
            <person name="Sun Q."/>
            <person name="Zhou Y."/>
        </authorList>
    </citation>
    <scope>NUCLEOTIDE SEQUENCE</scope>
    <source>
        <strain evidence="5">CGMCC 1.12506</strain>
    </source>
</reference>
<evidence type="ECO:0000313" key="5">
    <source>
        <dbReference type="EMBL" id="GGD26300.1"/>
    </source>
</evidence>
<sequence length="1205" mass="130343">MKKIYSLLVLFSITLAHAQNPADLDPGFNTAPIAINQYYNEATVLKIEAQADGKLLILTNTLVRIDENGVDHTFTTAFELNSNLTDFSIQPDGKIVVVGNFLSYAGISRKYIVRLNTDGSLDTTFEPVGNSFYVTSTTVPKQVVALADGKMLVFGPIPSYNNVTINGITRLNNDGSLDTSFVNTYNFATANSKFFVQPDGKILALSNANGGSTYNRLARYNSNGSYDSTFAQGNISTSETILAIALQNDGKVLLGGRFNSYSTSSADNIVRLEANGIVDPTFNVSTGFENSARLRSLLVQPDGKIVAAGDFNTYNGIASKGIVKLNSDGSKDATFESANGFGFESTVVNVGVNTLVWQPGDKVIAGGTIQFYEGFPIGRIVRINSDGSRDASFTNIRKGFDGQVNASALQPDGKILAAGNFERYTGIPTQKLVRLHADGSHDASFNLPALGFSENAAVPIGPYNNPVKTIVVQPDGKIVVGGDFIFFDGESQRGVVRLNSDGSKDTTFNIGTGFTSSAVLYGVRKMLLQPDGKIILFGNFDAYNSQSCPTIIRLNSDGSLDTTFTSSLVVPTASISDLYLQPDGKLLVGGNFQSTINGTFVTALVRLHPSGSLDTTFTSGVGSTVSNICTQADGKILIKLVQTWNGSAKIQRLNASGSLDNSFTYPPSSSPHNVFNFLLLPDGKLLNNYTSSSGFTKLERLNSNGSVDSSFDTGTLLSGSAFHLLLQPDGKIVATGNFRTYNGLPALRILRILNEHYYFITGTNKFDSNGNGCDAADPVFPNLNFQVSSTTNDFSYITNISGGYAIPVAAGDYTLTPVFENPSYFSVTPSSVTVSFPSQVSPLTQNFCISPIGNHPDLDVTILPLNVARPGFDSHYKIVYKNKGNQMQSGTVSLSYDDLVTDLVNSIPSFTTQTANTLNWNFAAMQPLETREIVVTLNLNTPTETPALNAGSILDFTAEISSVLTDETPEDNTVTLHQTVVNSFDPNDKTCLEGTQISIDQVGDYVHYMIRFENTGTYTAQNVNIVDLIDTSKYDINSLRPVSGSHPFVTKISDGNKAEFFFKDINLPFDDATNDGYVAFKIRTLASLQHGDSFSNSVSIYFDYNYPIDTELATTYIQTLGIPEFESKQYVTIYPNPTSGLLQLSREEDITISSLAIYNSLGQLVMTMPNMQNVSSIEVSSLQSGNYFIQIYSNKGVLTSKFIKF</sequence>
<proteinExistence type="predicted"/>
<dbReference type="Proteomes" id="UP000625735">
    <property type="component" value="Unassembled WGS sequence"/>
</dbReference>
<dbReference type="NCBIfam" id="TIGR01451">
    <property type="entry name" value="B_ant_repeat"/>
    <property type="match status" value="1"/>
</dbReference>
<dbReference type="SUPFAM" id="SSF101898">
    <property type="entry name" value="NHL repeat"/>
    <property type="match status" value="1"/>
</dbReference>
<dbReference type="InterPro" id="IPR047589">
    <property type="entry name" value="DUF11_rpt"/>
</dbReference>
<evidence type="ECO:0000256" key="2">
    <source>
        <dbReference type="SAM" id="SignalP"/>
    </source>
</evidence>
<accession>A0A916Y136</accession>
<feature type="domain" description="Secretion system C-terminal sorting" evidence="3">
    <location>
        <begin position="1133"/>
        <end position="1203"/>
    </location>
</feature>
<dbReference type="NCBIfam" id="TIGR04183">
    <property type="entry name" value="Por_Secre_tail"/>
    <property type="match status" value="1"/>
</dbReference>
<evidence type="ECO:0000313" key="6">
    <source>
        <dbReference type="Proteomes" id="UP000625735"/>
    </source>
</evidence>
<dbReference type="InterPro" id="IPR026444">
    <property type="entry name" value="Secre_tail"/>
</dbReference>
<dbReference type="RefSeq" id="WP_188362003.1">
    <property type="nucleotide sequence ID" value="NZ_BMFG01000005.1"/>
</dbReference>
<protein>
    <recommendedName>
        <fullName evidence="7">Delta-60 repeat domain-containing protein/Por secretion system C-terminal sorting domain-containing protein</fullName>
    </recommendedName>
</protein>
<dbReference type="InterPro" id="IPR055353">
    <property type="entry name" value="DUF7619"/>
</dbReference>
<name>A0A916Y136_9FLAO</name>
<reference evidence="5" key="1">
    <citation type="journal article" date="2014" name="Int. J. Syst. Evol. Microbiol.">
        <title>Complete genome sequence of Corynebacterium casei LMG S-19264T (=DSM 44701T), isolated from a smear-ripened cheese.</title>
        <authorList>
            <consortium name="US DOE Joint Genome Institute (JGI-PGF)"/>
            <person name="Walter F."/>
            <person name="Albersmeier A."/>
            <person name="Kalinowski J."/>
            <person name="Ruckert C."/>
        </authorList>
    </citation>
    <scope>NUCLEOTIDE SEQUENCE</scope>
    <source>
        <strain evidence="5">CGMCC 1.12506</strain>
    </source>
</reference>
<organism evidence="5 6">
    <name type="scientific">Flavobacterium orientale</name>
    <dbReference type="NCBI Taxonomy" id="1756020"/>
    <lineage>
        <taxon>Bacteria</taxon>
        <taxon>Pseudomonadati</taxon>
        <taxon>Bacteroidota</taxon>
        <taxon>Flavobacteriia</taxon>
        <taxon>Flavobacteriales</taxon>
        <taxon>Flavobacteriaceae</taxon>
        <taxon>Flavobacterium</taxon>
    </lineage>
</organism>
<comment type="caution">
    <text evidence="5">The sequence shown here is derived from an EMBL/GenBank/DDBJ whole genome shotgun (WGS) entry which is preliminary data.</text>
</comment>
<evidence type="ECO:0008006" key="7">
    <source>
        <dbReference type="Google" id="ProtNLM"/>
    </source>
</evidence>
<evidence type="ECO:0000256" key="1">
    <source>
        <dbReference type="ARBA" id="ARBA00022729"/>
    </source>
</evidence>
<dbReference type="SUPFAM" id="SSF63829">
    <property type="entry name" value="Calcium-dependent phosphotriesterase"/>
    <property type="match status" value="2"/>
</dbReference>
<evidence type="ECO:0000259" key="4">
    <source>
        <dbReference type="Pfam" id="PF24595"/>
    </source>
</evidence>
<gene>
    <name evidence="5" type="ORF">GCM10011343_15640</name>
</gene>
<dbReference type="Gene3D" id="2.80.10.50">
    <property type="match status" value="6"/>
</dbReference>
<keyword evidence="1 2" id="KW-0732">Signal</keyword>
<dbReference type="AlphaFoldDB" id="A0A916Y136"/>